<name>A0ABR3IYR0_9AGAR</name>
<dbReference type="CDD" id="cd23422">
    <property type="entry name" value="beta-trefoil_Ricin_MPL_CNL"/>
    <property type="match status" value="1"/>
</dbReference>
<proteinExistence type="predicted"/>
<dbReference type="InterPro" id="IPR035992">
    <property type="entry name" value="Ricin_B-like_lectins"/>
</dbReference>
<evidence type="ECO:0000313" key="3">
    <source>
        <dbReference type="Proteomes" id="UP001556367"/>
    </source>
</evidence>
<feature type="domain" description="Ricin B lectin" evidence="1">
    <location>
        <begin position="33"/>
        <end position="104"/>
    </location>
</feature>
<organism evidence="2 3">
    <name type="scientific">Hohenbuehelia grisea</name>
    <dbReference type="NCBI Taxonomy" id="104357"/>
    <lineage>
        <taxon>Eukaryota</taxon>
        <taxon>Fungi</taxon>
        <taxon>Dikarya</taxon>
        <taxon>Basidiomycota</taxon>
        <taxon>Agaricomycotina</taxon>
        <taxon>Agaricomycetes</taxon>
        <taxon>Agaricomycetidae</taxon>
        <taxon>Agaricales</taxon>
        <taxon>Pleurotineae</taxon>
        <taxon>Pleurotaceae</taxon>
        <taxon>Hohenbuehelia</taxon>
    </lineage>
</organism>
<dbReference type="InterPro" id="IPR000772">
    <property type="entry name" value="Ricin_B_lectin"/>
</dbReference>
<reference evidence="3" key="1">
    <citation type="submission" date="2024-06" db="EMBL/GenBank/DDBJ databases">
        <title>Multi-omics analyses provide insights into the biosynthesis of the anticancer antibiotic pleurotin in Hohenbuehelia grisea.</title>
        <authorList>
            <person name="Weaver J.A."/>
            <person name="Alberti F."/>
        </authorList>
    </citation>
    <scope>NUCLEOTIDE SEQUENCE [LARGE SCALE GENOMIC DNA]</scope>
    <source>
        <strain evidence="3">T-177</strain>
    </source>
</reference>
<dbReference type="EMBL" id="JASNQZ010000014">
    <property type="protein sequence ID" value="KAL0948453.1"/>
    <property type="molecule type" value="Genomic_DNA"/>
</dbReference>
<keyword evidence="3" id="KW-1185">Reference proteome</keyword>
<dbReference type="Gene3D" id="2.80.10.50">
    <property type="match status" value="1"/>
</dbReference>
<dbReference type="Proteomes" id="UP001556367">
    <property type="component" value="Unassembled WGS sequence"/>
</dbReference>
<protein>
    <recommendedName>
        <fullName evidence="1">Ricin B lectin domain-containing protein</fullName>
    </recommendedName>
</protein>
<comment type="caution">
    <text evidence="2">The sequence shown here is derived from an EMBL/GenBank/DDBJ whole genome shotgun (WGS) entry which is preliminary data.</text>
</comment>
<dbReference type="Pfam" id="PF14200">
    <property type="entry name" value="RicinB_lectin_2"/>
    <property type="match status" value="1"/>
</dbReference>
<gene>
    <name evidence="2" type="ORF">HGRIS_011026</name>
</gene>
<evidence type="ECO:0000259" key="1">
    <source>
        <dbReference type="Pfam" id="PF14200"/>
    </source>
</evidence>
<dbReference type="SUPFAM" id="SSF50370">
    <property type="entry name" value="Ricin B-like lectins"/>
    <property type="match status" value="1"/>
</dbReference>
<evidence type="ECO:0000313" key="2">
    <source>
        <dbReference type="EMBL" id="KAL0948453.1"/>
    </source>
</evidence>
<sequence>MNRQRGIQDIKAAPIFRSNDSPSSFTPHMSINSGSVYRLINAKAGTALDLSGGDNSSIIGYPYHEGANQKWLLEWTGKGWTFKSSSNGLYLTLSGTATDGTRLTVGSTPMEWHVWPDNLDSSVYRHVSPVSRSDLWAQGDPTPGTPITLWYRWNGRHQTWKFEAGE</sequence>
<accession>A0ABR3IYR0</accession>